<dbReference type="AlphaFoldDB" id="A0AAC9MWT3"/>
<dbReference type="GO" id="GO:0005975">
    <property type="term" value="P:carbohydrate metabolic process"/>
    <property type="evidence" value="ECO:0007669"/>
    <property type="project" value="InterPro"/>
</dbReference>
<feature type="compositionally biased region" description="Low complexity" evidence="1">
    <location>
        <begin position="378"/>
        <end position="400"/>
    </location>
</feature>
<sequence length="702" mass="74397">MANRLADATSPYLQQHADNPVDWYPWGPEAFAEAARRDVPVLLSIGYAACHWCHVMAHESFEDPAIAGLLNENFVNVKVDREERPDIDAVYMTATQAMTGSGGWPMTCFLTPEGEPFHCGTYYPPTPRPGMPSFPQLIDAVAQAWHERNDEVREAAGRIVAGLAEQTAPLPAAAVDESTLVSAVAALTTGFDRGNGGFGGAPKFPPSMVLEFLLRHHERTADRSALRMVEQTCAAMARGGLYDQLAGGFARYSVDAQWIVPHFEKMLYDNALLVRVYAHLARRTGSAFAERIATETVEFLLTELRTEQGGFAASLDADTDGVEGSTYVWTPAELIDVLGAEDGAWAARLLAVTEEGSFEHGSSTLRLLADPDGEPEADSAAAEPAATEAVATEATQTESAGAPGWQRWQRIRTTLRVARDRRSQPARDDKVVTAWNGLTITALAEAGTALGRADWIAAAVEAAELLLSLHFADGRLLRSSRDGTAGSARAVLEDYGSLAQGLLALHQATAAPRWLTEAETLLDATLRHFADPEVSGLFHDTADDAERLVRRPSDPGDNASPSGASAAAEALLTASALTGPERAGRYRAAAEEALARAGVLVARSPRFAGHWLTVAEGMITGPLQIAVAAGTDESGAAELLATARSLAPGGTVVVAGLGDDQGVPLLADRTSIGGAAAAYVCRGYVCDLPLTEAAELRAALTR</sequence>
<dbReference type="PIRSF" id="PIRSF006402">
    <property type="entry name" value="UCP006402_thioredoxin"/>
    <property type="match status" value="1"/>
</dbReference>
<dbReference type="SUPFAM" id="SSF52833">
    <property type="entry name" value="Thioredoxin-like"/>
    <property type="match status" value="1"/>
</dbReference>
<protein>
    <recommendedName>
        <fullName evidence="2">Spermatogenesis-associated protein 20-like TRX domain-containing protein</fullName>
    </recommendedName>
</protein>
<dbReference type="InterPro" id="IPR008928">
    <property type="entry name" value="6-hairpin_glycosidase_sf"/>
</dbReference>
<keyword evidence="4" id="KW-1185">Reference proteome</keyword>
<gene>
    <name evidence="3" type="ORF">TL08_04100</name>
</gene>
<dbReference type="Pfam" id="PF03190">
    <property type="entry name" value="Thioredox_DsbH"/>
    <property type="match status" value="1"/>
</dbReference>
<dbReference type="SUPFAM" id="SSF48208">
    <property type="entry name" value="Six-hairpin glycosidases"/>
    <property type="match status" value="1"/>
</dbReference>
<proteinExistence type="predicted"/>
<dbReference type="InterPro" id="IPR004879">
    <property type="entry name" value="Ssp411-like_TRX"/>
</dbReference>
<dbReference type="InterPro" id="IPR036249">
    <property type="entry name" value="Thioredoxin-like_sf"/>
</dbReference>
<evidence type="ECO:0000313" key="3">
    <source>
        <dbReference type="EMBL" id="AOS61650.1"/>
    </source>
</evidence>
<feature type="region of interest" description="Disordered" evidence="1">
    <location>
        <begin position="365"/>
        <end position="404"/>
    </location>
</feature>
<evidence type="ECO:0000313" key="4">
    <source>
        <dbReference type="Proteomes" id="UP000095210"/>
    </source>
</evidence>
<dbReference type="Gene3D" id="1.50.10.20">
    <property type="match status" value="1"/>
</dbReference>
<evidence type="ECO:0000256" key="1">
    <source>
        <dbReference type="SAM" id="MobiDB-lite"/>
    </source>
</evidence>
<dbReference type="Proteomes" id="UP000095210">
    <property type="component" value="Chromosome"/>
</dbReference>
<reference evidence="4" key="1">
    <citation type="submission" date="2016-03" db="EMBL/GenBank/DDBJ databases">
        <title>Complete genome sequence of the type strain Actinoalloteichus hymeniacidonis DSM 45092.</title>
        <authorList>
            <person name="Schaffert L."/>
            <person name="Albersmeier A."/>
            <person name="Winkler A."/>
            <person name="Kalinowski J."/>
            <person name="Zotchev S."/>
            <person name="Ruckert C."/>
        </authorList>
    </citation>
    <scope>NUCLEOTIDE SEQUENCE [LARGE SCALE GENOMIC DNA]</scope>
    <source>
        <strain evidence="4">HPA177(T) (DSM 45092(T))</strain>
    </source>
</reference>
<dbReference type="CDD" id="cd02955">
    <property type="entry name" value="SSP411"/>
    <property type="match status" value="1"/>
</dbReference>
<dbReference type="EMBL" id="CP014859">
    <property type="protein sequence ID" value="AOS61650.1"/>
    <property type="molecule type" value="Genomic_DNA"/>
</dbReference>
<evidence type="ECO:0000259" key="2">
    <source>
        <dbReference type="Pfam" id="PF03190"/>
    </source>
</evidence>
<dbReference type="KEGG" id="ahm:TL08_04100"/>
<dbReference type="PANTHER" id="PTHR42899">
    <property type="entry name" value="SPERMATOGENESIS-ASSOCIATED PROTEIN 20"/>
    <property type="match status" value="1"/>
</dbReference>
<organism evidence="3 4">
    <name type="scientific">Actinoalloteichus hymeniacidonis</name>
    <dbReference type="NCBI Taxonomy" id="340345"/>
    <lineage>
        <taxon>Bacteria</taxon>
        <taxon>Bacillati</taxon>
        <taxon>Actinomycetota</taxon>
        <taxon>Actinomycetes</taxon>
        <taxon>Pseudonocardiales</taxon>
        <taxon>Pseudonocardiaceae</taxon>
        <taxon>Actinoalloteichus</taxon>
    </lineage>
</organism>
<feature type="domain" description="Spermatogenesis-associated protein 20-like TRX" evidence="2">
    <location>
        <begin position="3"/>
        <end position="162"/>
    </location>
</feature>
<dbReference type="PANTHER" id="PTHR42899:SF1">
    <property type="entry name" value="SPERMATOGENESIS-ASSOCIATED PROTEIN 20"/>
    <property type="match status" value="1"/>
</dbReference>
<dbReference type="RefSeq" id="WP_069846686.1">
    <property type="nucleotide sequence ID" value="NZ_CP014859.1"/>
</dbReference>
<accession>A0AAC9MWT3</accession>
<dbReference type="Gene3D" id="3.40.30.10">
    <property type="entry name" value="Glutaredoxin"/>
    <property type="match status" value="1"/>
</dbReference>
<dbReference type="InterPro" id="IPR024705">
    <property type="entry name" value="Ssp411"/>
</dbReference>
<name>A0AAC9MWT3_9PSEU</name>